<evidence type="ECO:0000313" key="1">
    <source>
        <dbReference type="EMBL" id="JAD22173.1"/>
    </source>
</evidence>
<sequence>MAGVYKYMYMIE</sequence>
<accession>A0A0A8YA18</accession>
<reference evidence="1" key="2">
    <citation type="journal article" date="2015" name="Data Brief">
        <title>Shoot transcriptome of the giant reed, Arundo donax.</title>
        <authorList>
            <person name="Barrero R.A."/>
            <person name="Guerrero F.D."/>
            <person name="Moolhuijzen P."/>
            <person name="Goolsby J.A."/>
            <person name="Tidwell J."/>
            <person name="Bellgard S.E."/>
            <person name="Bellgard M.I."/>
        </authorList>
    </citation>
    <scope>NUCLEOTIDE SEQUENCE</scope>
    <source>
        <tissue evidence="1">Shoot tissue taken approximately 20 cm above the soil surface</tissue>
    </source>
</reference>
<proteinExistence type="predicted"/>
<organism evidence="1">
    <name type="scientific">Arundo donax</name>
    <name type="common">Giant reed</name>
    <name type="synonym">Donax arundinaceus</name>
    <dbReference type="NCBI Taxonomy" id="35708"/>
    <lineage>
        <taxon>Eukaryota</taxon>
        <taxon>Viridiplantae</taxon>
        <taxon>Streptophyta</taxon>
        <taxon>Embryophyta</taxon>
        <taxon>Tracheophyta</taxon>
        <taxon>Spermatophyta</taxon>
        <taxon>Magnoliopsida</taxon>
        <taxon>Liliopsida</taxon>
        <taxon>Poales</taxon>
        <taxon>Poaceae</taxon>
        <taxon>PACMAD clade</taxon>
        <taxon>Arundinoideae</taxon>
        <taxon>Arundineae</taxon>
        <taxon>Arundo</taxon>
    </lineage>
</organism>
<name>A0A0A8YA18_ARUDO</name>
<protein>
    <submittedName>
        <fullName evidence="1">Uncharacterized protein</fullName>
    </submittedName>
</protein>
<dbReference type="EMBL" id="GBRH01275722">
    <property type="protein sequence ID" value="JAD22173.1"/>
    <property type="molecule type" value="Transcribed_RNA"/>
</dbReference>
<reference evidence="1" key="1">
    <citation type="submission" date="2014-09" db="EMBL/GenBank/DDBJ databases">
        <authorList>
            <person name="Magalhaes I.L.F."/>
            <person name="Oliveira U."/>
            <person name="Santos F.R."/>
            <person name="Vidigal T.H.D.A."/>
            <person name="Brescovit A.D."/>
            <person name="Santos A.J."/>
        </authorList>
    </citation>
    <scope>NUCLEOTIDE SEQUENCE</scope>
    <source>
        <tissue evidence="1">Shoot tissue taken approximately 20 cm above the soil surface</tissue>
    </source>
</reference>